<proteinExistence type="predicted"/>
<dbReference type="RefSeq" id="WP_306884612.1">
    <property type="nucleotide sequence ID" value="NZ_JAUSUL010000001.1"/>
</dbReference>
<evidence type="ECO:0000256" key="1">
    <source>
        <dbReference type="SAM" id="MobiDB-lite"/>
    </source>
</evidence>
<dbReference type="AlphaFoldDB" id="A0AAE3VMR7"/>
<feature type="compositionally biased region" description="Basic and acidic residues" evidence="1">
    <location>
        <begin position="113"/>
        <end position="146"/>
    </location>
</feature>
<gene>
    <name evidence="2" type="ORF">J2S73_001262</name>
</gene>
<evidence type="ECO:0000313" key="2">
    <source>
        <dbReference type="EMBL" id="MDQ0314825.1"/>
    </source>
</evidence>
<reference evidence="2" key="1">
    <citation type="submission" date="2023-07" db="EMBL/GenBank/DDBJ databases">
        <title>Genomic Encyclopedia of Type Strains, Phase IV (KMG-IV): sequencing the most valuable type-strain genomes for metagenomic binning, comparative biology and taxonomic classification.</title>
        <authorList>
            <person name="Goeker M."/>
        </authorList>
    </citation>
    <scope>NUCLEOTIDE SEQUENCE</scope>
    <source>
        <strain evidence="2">DSM 21202</strain>
    </source>
</reference>
<name>A0AAE3VMR7_9HYPH</name>
<accession>A0AAE3VMR7</accession>
<evidence type="ECO:0000313" key="3">
    <source>
        <dbReference type="Proteomes" id="UP001229244"/>
    </source>
</evidence>
<dbReference type="EMBL" id="JAUSUL010000001">
    <property type="protein sequence ID" value="MDQ0314825.1"/>
    <property type="molecule type" value="Genomic_DNA"/>
</dbReference>
<dbReference type="Proteomes" id="UP001229244">
    <property type="component" value="Unassembled WGS sequence"/>
</dbReference>
<keyword evidence="3" id="KW-1185">Reference proteome</keyword>
<comment type="caution">
    <text evidence="2">The sequence shown here is derived from an EMBL/GenBank/DDBJ whole genome shotgun (WGS) entry which is preliminary data.</text>
</comment>
<organism evidence="2 3">
    <name type="scientific">Amorphus orientalis</name>
    <dbReference type="NCBI Taxonomy" id="649198"/>
    <lineage>
        <taxon>Bacteria</taxon>
        <taxon>Pseudomonadati</taxon>
        <taxon>Pseudomonadota</taxon>
        <taxon>Alphaproteobacteria</taxon>
        <taxon>Hyphomicrobiales</taxon>
        <taxon>Amorphaceae</taxon>
        <taxon>Amorphus</taxon>
    </lineage>
</organism>
<sequence length="146" mass="15723">MNTIRDRCSFLAASIGESRSTIDTSLARDSRPLLIVVAAPGRVPVVSGVRVVAVTSLQDCLVGLAGVPETTPWAEWDAPPRGASILRRQLKARRGRRVGLASDGGVIAIRVGRHQEPRSAVRDREGSDPARRPDRTAGSKKQEVRP</sequence>
<protein>
    <submittedName>
        <fullName evidence="2">Uncharacterized protein</fullName>
    </submittedName>
</protein>
<feature type="region of interest" description="Disordered" evidence="1">
    <location>
        <begin position="111"/>
        <end position="146"/>
    </location>
</feature>